<evidence type="ECO:0000313" key="2">
    <source>
        <dbReference type="Proteomes" id="UP000199031"/>
    </source>
</evidence>
<dbReference type="AlphaFoldDB" id="A0A1I5V2A9"/>
<dbReference type="SUPFAM" id="SSF140804">
    <property type="entry name" value="YidB-like"/>
    <property type="match status" value="1"/>
</dbReference>
<proteinExistence type="predicted"/>
<dbReference type="RefSeq" id="WP_090657422.1">
    <property type="nucleotide sequence ID" value="NZ_FOXQ01000004.1"/>
</dbReference>
<organism evidence="1 2">
    <name type="scientific">Parafilimonas terrae</name>
    <dbReference type="NCBI Taxonomy" id="1465490"/>
    <lineage>
        <taxon>Bacteria</taxon>
        <taxon>Pseudomonadati</taxon>
        <taxon>Bacteroidota</taxon>
        <taxon>Chitinophagia</taxon>
        <taxon>Chitinophagales</taxon>
        <taxon>Chitinophagaceae</taxon>
        <taxon>Parafilimonas</taxon>
    </lineage>
</organism>
<gene>
    <name evidence="1" type="ORF">SAMN05444277_104170</name>
</gene>
<sequence>MFEQLLSLVKENAGNDIINNNAIPNERNDEAVETATQSISETFQNAIQGGNVNEVMQLFNNGGGNTSSLALTQNMQGNLIERLMQKFGLSNAQAGGIASSLIPMVLSKLTHKTNDPNDGSFDLSSILSHFGGGNFDVGSVLSQFGLGNNNNNASDNKGGGLGDVLGGLFGK</sequence>
<dbReference type="InterPro" id="IPR027405">
    <property type="entry name" value="YidB-like"/>
</dbReference>
<dbReference type="OrthoDB" id="982085at2"/>
<evidence type="ECO:0008006" key="3">
    <source>
        <dbReference type="Google" id="ProtNLM"/>
    </source>
</evidence>
<evidence type="ECO:0000313" key="1">
    <source>
        <dbReference type="EMBL" id="SFQ01694.1"/>
    </source>
</evidence>
<dbReference type="EMBL" id="FOXQ01000004">
    <property type="protein sequence ID" value="SFQ01694.1"/>
    <property type="molecule type" value="Genomic_DNA"/>
</dbReference>
<dbReference type="Pfam" id="PF06078">
    <property type="entry name" value="DUF937"/>
    <property type="match status" value="1"/>
</dbReference>
<name>A0A1I5V2A9_9BACT</name>
<dbReference type="InterPro" id="IPR009282">
    <property type="entry name" value="DUF937"/>
</dbReference>
<reference evidence="1 2" key="1">
    <citation type="submission" date="2016-10" db="EMBL/GenBank/DDBJ databases">
        <authorList>
            <person name="de Groot N.N."/>
        </authorList>
    </citation>
    <scope>NUCLEOTIDE SEQUENCE [LARGE SCALE GENOMIC DNA]</scope>
    <source>
        <strain evidence="1 2">DSM 28286</strain>
    </source>
</reference>
<protein>
    <recommendedName>
        <fullName evidence="3">DUF937 domain-containing protein</fullName>
    </recommendedName>
</protein>
<keyword evidence="2" id="KW-1185">Reference proteome</keyword>
<dbReference type="Proteomes" id="UP000199031">
    <property type="component" value="Unassembled WGS sequence"/>
</dbReference>
<accession>A0A1I5V2A9</accession>